<dbReference type="GO" id="GO:0004114">
    <property type="term" value="F:3',5'-cyclic-nucleotide phosphodiesterase activity"/>
    <property type="evidence" value="ECO:0007669"/>
    <property type="project" value="InterPro"/>
</dbReference>
<evidence type="ECO:0000313" key="4">
    <source>
        <dbReference type="EMBL" id="PIK47456.1"/>
    </source>
</evidence>
<comment type="caution">
    <text evidence="4">The sequence shown here is derived from an EMBL/GenBank/DDBJ whole genome shotgun (WGS) entry which is preliminary data.</text>
</comment>
<dbReference type="OrthoDB" id="546632at2759"/>
<dbReference type="InterPro" id="IPR036971">
    <property type="entry name" value="PDEase_catalytic_dom_sf"/>
</dbReference>
<dbReference type="InterPro" id="IPR002073">
    <property type="entry name" value="PDEase_catalytic_dom"/>
</dbReference>
<feature type="domain" description="PDEase" evidence="3">
    <location>
        <begin position="1"/>
        <end position="108"/>
    </location>
</feature>
<dbReference type="Gene3D" id="1.10.1300.10">
    <property type="entry name" value="3'5'-cyclic nucleotide phosphodiesterase, catalytic domain"/>
    <property type="match status" value="1"/>
</dbReference>
<gene>
    <name evidence="4" type="ORF">BSL78_15676</name>
</gene>
<evidence type="ECO:0000259" key="3">
    <source>
        <dbReference type="PROSITE" id="PS51845"/>
    </source>
</evidence>
<dbReference type="Proteomes" id="UP000230750">
    <property type="component" value="Unassembled WGS sequence"/>
</dbReference>
<dbReference type="Pfam" id="PF00233">
    <property type="entry name" value="PDEase_I"/>
    <property type="match status" value="1"/>
</dbReference>
<keyword evidence="2" id="KW-0378">Hydrolase</keyword>
<evidence type="ECO:0000256" key="1">
    <source>
        <dbReference type="ARBA" id="ARBA00022723"/>
    </source>
</evidence>
<dbReference type="EMBL" id="MRZV01000579">
    <property type="protein sequence ID" value="PIK47456.1"/>
    <property type="molecule type" value="Genomic_DNA"/>
</dbReference>
<name>A0A2G8KHI7_STIJA</name>
<sequence>MTSRPRVSTGPLRVTGSWWLRCGIKLADISGPTKQKDLHMNWTNRISKEFYDQGDAEAQLGLPISPYMDRNNSQLAKLQEGFIKPSGSSTVQCIRLCRAFPALAGRGR</sequence>
<keyword evidence="1" id="KW-0479">Metal-binding</keyword>
<reference evidence="4 5" key="1">
    <citation type="journal article" date="2017" name="PLoS Biol.">
        <title>The sea cucumber genome provides insights into morphological evolution and visceral regeneration.</title>
        <authorList>
            <person name="Zhang X."/>
            <person name="Sun L."/>
            <person name="Yuan J."/>
            <person name="Sun Y."/>
            <person name="Gao Y."/>
            <person name="Zhang L."/>
            <person name="Li S."/>
            <person name="Dai H."/>
            <person name="Hamel J.F."/>
            <person name="Liu C."/>
            <person name="Yu Y."/>
            <person name="Liu S."/>
            <person name="Lin W."/>
            <person name="Guo K."/>
            <person name="Jin S."/>
            <person name="Xu P."/>
            <person name="Storey K.B."/>
            <person name="Huan P."/>
            <person name="Zhang T."/>
            <person name="Zhou Y."/>
            <person name="Zhang J."/>
            <person name="Lin C."/>
            <person name="Li X."/>
            <person name="Xing L."/>
            <person name="Huo D."/>
            <person name="Sun M."/>
            <person name="Wang L."/>
            <person name="Mercier A."/>
            <person name="Li F."/>
            <person name="Yang H."/>
            <person name="Xiang J."/>
        </authorList>
    </citation>
    <scope>NUCLEOTIDE SEQUENCE [LARGE SCALE GENOMIC DNA]</scope>
    <source>
        <strain evidence="4">Shaxun</strain>
        <tissue evidence="4">Muscle</tissue>
    </source>
</reference>
<dbReference type="PANTHER" id="PTHR11347">
    <property type="entry name" value="CYCLIC NUCLEOTIDE PHOSPHODIESTERASE"/>
    <property type="match status" value="1"/>
</dbReference>
<dbReference type="STRING" id="307972.A0A2G8KHI7"/>
<protein>
    <submittedName>
        <fullName evidence="4">Putative cGMP-inhibited 3',5'-cyclic phosphodiesterase B-like</fullName>
    </submittedName>
</protein>
<dbReference type="GO" id="GO:0046872">
    <property type="term" value="F:metal ion binding"/>
    <property type="evidence" value="ECO:0007669"/>
    <property type="project" value="UniProtKB-KW"/>
</dbReference>
<dbReference type="AlphaFoldDB" id="A0A2G8KHI7"/>
<dbReference type="PROSITE" id="PS51845">
    <property type="entry name" value="PDEASE_I_2"/>
    <property type="match status" value="1"/>
</dbReference>
<evidence type="ECO:0000313" key="5">
    <source>
        <dbReference type="Proteomes" id="UP000230750"/>
    </source>
</evidence>
<dbReference type="SUPFAM" id="SSF109604">
    <property type="entry name" value="HD-domain/PDEase-like"/>
    <property type="match status" value="1"/>
</dbReference>
<keyword evidence="5" id="KW-1185">Reference proteome</keyword>
<dbReference type="GO" id="GO:0007165">
    <property type="term" value="P:signal transduction"/>
    <property type="evidence" value="ECO:0007669"/>
    <property type="project" value="InterPro"/>
</dbReference>
<organism evidence="4 5">
    <name type="scientific">Stichopus japonicus</name>
    <name type="common">Sea cucumber</name>
    <dbReference type="NCBI Taxonomy" id="307972"/>
    <lineage>
        <taxon>Eukaryota</taxon>
        <taxon>Metazoa</taxon>
        <taxon>Echinodermata</taxon>
        <taxon>Eleutherozoa</taxon>
        <taxon>Echinozoa</taxon>
        <taxon>Holothuroidea</taxon>
        <taxon>Aspidochirotacea</taxon>
        <taxon>Aspidochirotida</taxon>
        <taxon>Stichopodidae</taxon>
        <taxon>Apostichopus</taxon>
    </lineage>
</organism>
<proteinExistence type="predicted"/>
<evidence type="ECO:0000256" key="2">
    <source>
        <dbReference type="ARBA" id="ARBA00022801"/>
    </source>
</evidence>
<accession>A0A2G8KHI7</accession>